<proteinExistence type="predicted"/>
<accession>A0ABD5RTT0</accession>
<dbReference type="Proteomes" id="UP001596099">
    <property type="component" value="Unassembled WGS sequence"/>
</dbReference>
<sequence length="188" mass="20210">MSGWMTGWLVVEMHSYRALPGVSLGRGGGGFEDFVDVGVVPSVERVEYVALPPFVARIAEPLDAEAVRARNLFEVDALNRGDVAAVAGGDVSGVQEWGLDPGVEAVVARGRDDDAVGSPGEQFGGDSTEILVDAGGMTRRLRSLSMVDSARTCRGWPLRSHCSSVLSQAPRMRCWIAASRWSCVRYVR</sequence>
<reference evidence="1 2" key="1">
    <citation type="journal article" date="2019" name="Int. J. Syst. Evol. Microbiol.">
        <title>The Global Catalogue of Microorganisms (GCM) 10K type strain sequencing project: providing services to taxonomists for standard genome sequencing and annotation.</title>
        <authorList>
            <consortium name="The Broad Institute Genomics Platform"/>
            <consortium name="The Broad Institute Genome Sequencing Center for Infectious Disease"/>
            <person name="Wu L."/>
            <person name="Ma J."/>
        </authorList>
    </citation>
    <scope>NUCLEOTIDE SEQUENCE [LARGE SCALE GENOMIC DNA]</scope>
    <source>
        <strain evidence="1 2">CGMCC 1.12543</strain>
    </source>
</reference>
<evidence type="ECO:0000313" key="1">
    <source>
        <dbReference type="EMBL" id="MFC5973749.1"/>
    </source>
</evidence>
<organism evidence="1 2">
    <name type="scientific">Halomarina salina</name>
    <dbReference type="NCBI Taxonomy" id="1872699"/>
    <lineage>
        <taxon>Archaea</taxon>
        <taxon>Methanobacteriati</taxon>
        <taxon>Methanobacteriota</taxon>
        <taxon>Stenosarchaea group</taxon>
        <taxon>Halobacteria</taxon>
        <taxon>Halobacteriales</taxon>
        <taxon>Natronomonadaceae</taxon>
        <taxon>Halomarina</taxon>
    </lineage>
</organism>
<evidence type="ECO:0000313" key="2">
    <source>
        <dbReference type="Proteomes" id="UP001596099"/>
    </source>
</evidence>
<name>A0ABD5RTT0_9EURY</name>
<comment type="caution">
    <text evidence="1">The sequence shown here is derived from an EMBL/GenBank/DDBJ whole genome shotgun (WGS) entry which is preliminary data.</text>
</comment>
<dbReference type="AlphaFoldDB" id="A0ABD5RTT0"/>
<gene>
    <name evidence="1" type="ORF">ACFPYI_20680</name>
</gene>
<dbReference type="RefSeq" id="WP_247421370.1">
    <property type="nucleotide sequence ID" value="NZ_JALLGW010000005.1"/>
</dbReference>
<keyword evidence="2" id="KW-1185">Reference proteome</keyword>
<protein>
    <submittedName>
        <fullName evidence="1">Uncharacterized protein</fullName>
    </submittedName>
</protein>
<dbReference type="EMBL" id="JBHSQH010000004">
    <property type="protein sequence ID" value="MFC5973749.1"/>
    <property type="molecule type" value="Genomic_DNA"/>
</dbReference>